<proteinExistence type="predicted"/>
<organism evidence="2 3">
    <name type="scientific">Providencia stuartii</name>
    <dbReference type="NCBI Taxonomy" id="588"/>
    <lineage>
        <taxon>Bacteria</taxon>
        <taxon>Pseudomonadati</taxon>
        <taxon>Pseudomonadota</taxon>
        <taxon>Gammaproteobacteria</taxon>
        <taxon>Enterobacterales</taxon>
        <taxon>Morganellaceae</taxon>
        <taxon>Providencia</taxon>
    </lineage>
</organism>
<name>A0A1S1HTW5_PROST</name>
<feature type="transmembrane region" description="Helical" evidence="1">
    <location>
        <begin position="44"/>
        <end position="66"/>
    </location>
</feature>
<keyword evidence="3" id="KW-1185">Reference proteome</keyword>
<dbReference type="EMBL" id="LVIE01000002">
    <property type="protein sequence ID" value="OHT25705.1"/>
    <property type="molecule type" value="Genomic_DNA"/>
</dbReference>
<evidence type="ECO:0000313" key="2">
    <source>
        <dbReference type="EMBL" id="OHT25705.1"/>
    </source>
</evidence>
<protein>
    <submittedName>
        <fullName evidence="2">Uncharacterized protein</fullName>
    </submittedName>
</protein>
<dbReference type="AlphaFoldDB" id="A0A1S1HTW5"/>
<reference evidence="2 3" key="1">
    <citation type="submission" date="2016-03" db="EMBL/GenBank/DDBJ databases">
        <title>Genome sequence of Providencia stuartii strain, isolated from the salivary glands of larval Lucilia sericata.</title>
        <authorList>
            <person name="Yuan Y."/>
            <person name="Zhang Y."/>
            <person name="Fu S."/>
            <person name="Crippen T.L."/>
            <person name="Visi D."/>
            <person name="Benbow M.E."/>
            <person name="Allen M."/>
            <person name="Tomberlin J.K."/>
            <person name="Sze S.-H."/>
            <person name="Tarone A.M."/>
        </authorList>
    </citation>
    <scope>NUCLEOTIDE SEQUENCE [LARGE SCALE GENOMIC DNA]</scope>
    <source>
        <strain evidence="2 3">Crippen</strain>
    </source>
</reference>
<keyword evidence="1" id="KW-0472">Membrane</keyword>
<keyword evidence="1" id="KW-1133">Transmembrane helix</keyword>
<feature type="transmembrane region" description="Helical" evidence="1">
    <location>
        <begin position="21"/>
        <end position="38"/>
    </location>
</feature>
<dbReference type="Proteomes" id="UP000179588">
    <property type="component" value="Unassembled WGS sequence"/>
</dbReference>
<evidence type="ECO:0000256" key="1">
    <source>
        <dbReference type="SAM" id="Phobius"/>
    </source>
</evidence>
<evidence type="ECO:0000313" key="3">
    <source>
        <dbReference type="Proteomes" id="UP000179588"/>
    </source>
</evidence>
<gene>
    <name evidence="2" type="ORF">A3Q29_11880</name>
</gene>
<keyword evidence="1" id="KW-0812">Transmembrane</keyword>
<accession>A0A1S1HTW5</accession>
<comment type="caution">
    <text evidence="2">The sequence shown here is derived from an EMBL/GenBank/DDBJ whole genome shotgun (WGS) entry which is preliminary data.</text>
</comment>
<sequence>MFRFIESFISELTHVMSINSRRIIVGILALATLSTTITMESINIYFIAAFLFVSISLYLPEIYRFLMNKVN</sequence>
<dbReference type="RefSeq" id="WP_070925124.1">
    <property type="nucleotide sequence ID" value="NZ_VAUE01000001.1"/>
</dbReference>